<evidence type="ECO:0000313" key="2">
    <source>
        <dbReference type="Proteomes" id="UP001058074"/>
    </source>
</evidence>
<keyword evidence="1" id="KW-0378">Hydrolase</keyword>
<evidence type="ECO:0000313" key="1">
    <source>
        <dbReference type="EMBL" id="GKX65263.1"/>
    </source>
</evidence>
<dbReference type="Proteomes" id="UP001058074">
    <property type="component" value="Unassembled WGS sequence"/>
</dbReference>
<accession>A0ACB5R8B7</accession>
<proteinExistence type="predicted"/>
<comment type="caution">
    <text evidence="1">The sequence shown here is derived from an EMBL/GenBank/DDBJ whole genome shotgun (WGS) entry which is preliminary data.</text>
</comment>
<dbReference type="EMBL" id="BROD01000001">
    <property type="protein sequence ID" value="GKX65263.1"/>
    <property type="molecule type" value="Genomic_DNA"/>
</dbReference>
<name>A0ACB5R8B7_9CLOT</name>
<gene>
    <name evidence="1" type="ORF">rsdtw13_05210</name>
</gene>
<keyword evidence="2" id="KW-1185">Reference proteome</keyword>
<sequence>MKFYEFGEKRNPVLMLLPGTCCHWKNNYGKVIEMLTDVFYVVCVSYDGFDEIEQTEFIDMITEVQKIEEYIKRKFNGEVHTVYGCSLGGSFVGLLAQRKQIHMNHGILGSSDLDQKDSWKAKIQTKLFVPIVYKIIHKGKVNKIILNLMKKHRGEQYTMEFMHIMLGVGGEKLNFISKRSMENQFYSDLVTELEDSIDVEGTSIHCLYATKMGEIYLKRYKKHFRSPQIIKHDLLHEELLACRPNEWVKVIKRCAHIA</sequence>
<organism evidence="1 2">
    <name type="scientific">Inconstantimicrobium mannanitabidum</name>
    <dbReference type="NCBI Taxonomy" id="1604901"/>
    <lineage>
        <taxon>Bacteria</taxon>
        <taxon>Bacillati</taxon>
        <taxon>Bacillota</taxon>
        <taxon>Clostridia</taxon>
        <taxon>Eubacteriales</taxon>
        <taxon>Clostridiaceae</taxon>
        <taxon>Inconstantimicrobium</taxon>
    </lineage>
</organism>
<reference evidence="1" key="1">
    <citation type="journal article" date="2025" name="Int. J. Syst. Evol. Microbiol.">
        <title>Inconstantimicrobium mannanitabidum sp. nov., a novel member of the family Clostridiaceae isolated from anoxic soil under the treatment of reductive soil disinfestation.</title>
        <authorList>
            <person name="Ueki A."/>
            <person name="Tonouchi A."/>
            <person name="Honma S."/>
            <person name="Kaku N."/>
            <person name="Ueki K."/>
        </authorList>
    </citation>
    <scope>NUCLEOTIDE SEQUENCE</scope>
    <source>
        <strain evidence="1">TW13</strain>
    </source>
</reference>
<protein>
    <submittedName>
        <fullName evidence="1">2-hydroxy-6-oxo-6-phenylhexa-2,4-dienoate hydrolase</fullName>
    </submittedName>
</protein>